<dbReference type="AlphaFoldDB" id="A0A9P4I6W7"/>
<accession>A0A9P4I6W7</accession>
<reference evidence="3" key="1">
    <citation type="journal article" date="2020" name="Stud. Mycol.">
        <title>101 Dothideomycetes genomes: a test case for predicting lifestyles and emergence of pathogens.</title>
        <authorList>
            <person name="Haridas S."/>
            <person name="Albert R."/>
            <person name="Binder M."/>
            <person name="Bloem J."/>
            <person name="Labutti K."/>
            <person name="Salamov A."/>
            <person name="Andreopoulos B."/>
            <person name="Baker S."/>
            <person name="Barry K."/>
            <person name="Bills G."/>
            <person name="Bluhm B."/>
            <person name="Cannon C."/>
            <person name="Castanera R."/>
            <person name="Culley D."/>
            <person name="Daum C."/>
            <person name="Ezra D."/>
            <person name="Gonzalez J."/>
            <person name="Henrissat B."/>
            <person name="Kuo A."/>
            <person name="Liang C."/>
            <person name="Lipzen A."/>
            <person name="Lutzoni F."/>
            <person name="Magnuson J."/>
            <person name="Mondo S."/>
            <person name="Nolan M."/>
            <person name="Ohm R."/>
            <person name="Pangilinan J."/>
            <person name="Park H.-J."/>
            <person name="Ramirez L."/>
            <person name="Alfaro M."/>
            <person name="Sun H."/>
            <person name="Tritt A."/>
            <person name="Yoshinaga Y."/>
            <person name="Zwiers L.-H."/>
            <person name="Turgeon B."/>
            <person name="Goodwin S."/>
            <person name="Spatafora J."/>
            <person name="Crous P."/>
            <person name="Grigoriev I."/>
        </authorList>
    </citation>
    <scope>NUCLEOTIDE SEQUENCE</scope>
    <source>
        <strain evidence="3">CBS 133067</strain>
    </source>
</reference>
<organism evidence="3 4">
    <name type="scientific">Rhizodiscina lignyota</name>
    <dbReference type="NCBI Taxonomy" id="1504668"/>
    <lineage>
        <taxon>Eukaryota</taxon>
        <taxon>Fungi</taxon>
        <taxon>Dikarya</taxon>
        <taxon>Ascomycota</taxon>
        <taxon>Pezizomycotina</taxon>
        <taxon>Dothideomycetes</taxon>
        <taxon>Pleosporomycetidae</taxon>
        <taxon>Aulographales</taxon>
        <taxon>Rhizodiscinaceae</taxon>
        <taxon>Rhizodiscina</taxon>
    </lineage>
</organism>
<sequence length="199" mass="19399">MRVQALLAFATLVSLGASRTIPSTDVLQERKGVILSRAAETIEAAAPGDKRRAIKALLYKRQSGTDDGIGGVVEVGVGPPGSATNPIPVGAVDDGDDDADSIPKTPPNSPISASGSDSGFEGDEEGSDTEPGGVITPFIGGLPGTTDEGEGEGGASSSGSGEDEGEGEGGHATASDGGGGGGVDVDEGDGIEGGHVDVD</sequence>
<evidence type="ECO:0000256" key="1">
    <source>
        <dbReference type="SAM" id="MobiDB-lite"/>
    </source>
</evidence>
<dbReference type="Proteomes" id="UP000799772">
    <property type="component" value="Unassembled WGS sequence"/>
</dbReference>
<feature type="region of interest" description="Disordered" evidence="1">
    <location>
        <begin position="75"/>
        <end position="199"/>
    </location>
</feature>
<gene>
    <name evidence="3" type="ORF">NA57DRAFT_80365</name>
</gene>
<feature type="chain" id="PRO_5040493123" evidence="2">
    <location>
        <begin position="19"/>
        <end position="199"/>
    </location>
</feature>
<proteinExistence type="predicted"/>
<dbReference type="EMBL" id="ML978134">
    <property type="protein sequence ID" value="KAF2094563.1"/>
    <property type="molecule type" value="Genomic_DNA"/>
</dbReference>
<comment type="caution">
    <text evidence="3">The sequence shown here is derived from an EMBL/GenBank/DDBJ whole genome shotgun (WGS) entry which is preliminary data.</text>
</comment>
<evidence type="ECO:0000313" key="4">
    <source>
        <dbReference type="Proteomes" id="UP000799772"/>
    </source>
</evidence>
<evidence type="ECO:0000256" key="2">
    <source>
        <dbReference type="SAM" id="SignalP"/>
    </source>
</evidence>
<name>A0A9P4I6W7_9PEZI</name>
<keyword evidence="4" id="KW-1185">Reference proteome</keyword>
<keyword evidence="2" id="KW-0732">Signal</keyword>
<evidence type="ECO:0000313" key="3">
    <source>
        <dbReference type="EMBL" id="KAF2094563.1"/>
    </source>
</evidence>
<protein>
    <submittedName>
        <fullName evidence="3">Uncharacterized protein</fullName>
    </submittedName>
</protein>
<feature type="signal peptide" evidence="2">
    <location>
        <begin position="1"/>
        <end position="18"/>
    </location>
</feature>